<evidence type="ECO:0000313" key="5">
    <source>
        <dbReference type="EMBL" id="KAJ7379902.1"/>
    </source>
</evidence>
<dbReference type="InterPro" id="IPR000884">
    <property type="entry name" value="TSP1_rpt"/>
</dbReference>
<dbReference type="PANTHER" id="PTHR13723:SF281">
    <property type="entry name" value="PAPILIN"/>
    <property type="match status" value="1"/>
</dbReference>
<dbReference type="GO" id="GO:0004222">
    <property type="term" value="F:metalloendopeptidase activity"/>
    <property type="evidence" value="ECO:0007669"/>
    <property type="project" value="TreeGrafter"/>
</dbReference>
<evidence type="ECO:0000256" key="4">
    <source>
        <dbReference type="SAM" id="MobiDB-lite"/>
    </source>
</evidence>
<dbReference type="PRINTS" id="PR01705">
    <property type="entry name" value="TSP1REPEAT"/>
</dbReference>
<accession>A0A9X0CXT6</accession>
<dbReference type="PANTHER" id="PTHR13723">
    <property type="entry name" value="ADAMTS A DISINTEGRIN AND METALLOPROTEASE WITH THROMBOSPONDIN MOTIFS PROTEASE"/>
    <property type="match status" value="1"/>
</dbReference>
<dbReference type="AlphaFoldDB" id="A0A9X0CXT6"/>
<comment type="subcellular location">
    <subcellularLocation>
        <location evidence="1">Secreted</location>
    </subcellularLocation>
</comment>
<evidence type="ECO:0000256" key="1">
    <source>
        <dbReference type="ARBA" id="ARBA00004613"/>
    </source>
</evidence>
<gene>
    <name evidence="5" type="primary">Sema-5c</name>
    <name evidence="5" type="ORF">OS493_012661</name>
</gene>
<sequence length="83" mass="8850">MAAIAVLEPTTRHKSATTSPCIVEKVNGGWSKWSDYGSCSKPCGKGKKYQTRTCDNPKPSGGGKDCKGKPRKGKTCNNGKCKD</sequence>
<dbReference type="FunFam" id="2.20.100.10:FF:000001">
    <property type="entry name" value="semaphorin-5A isoform X1"/>
    <property type="match status" value="1"/>
</dbReference>
<dbReference type="InterPro" id="IPR036383">
    <property type="entry name" value="TSP1_rpt_sf"/>
</dbReference>
<dbReference type="GO" id="GO:0030198">
    <property type="term" value="P:extracellular matrix organization"/>
    <property type="evidence" value="ECO:0007669"/>
    <property type="project" value="TreeGrafter"/>
</dbReference>
<dbReference type="OrthoDB" id="5966059at2759"/>
<dbReference type="SUPFAM" id="SSF82895">
    <property type="entry name" value="TSP-1 type 1 repeat"/>
    <property type="match status" value="1"/>
</dbReference>
<dbReference type="GO" id="GO:0006508">
    <property type="term" value="P:proteolysis"/>
    <property type="evidence" value="ECO:0007669"/>
    <property type="project" value="TreeGrafter"/>
</dbReference>
<name>A0A9X0CXT6_9CNID</name>
<protein>
    <submittedName>
        <fullName evidence="5">Semaphorin receptor binding</fullName>
    </submittedName>
</protein>
<evidence type="ECO:0000256" key="3">
    <source>
        <dbReference type="ARBA" id="ARBA00023157"/>
    </source>
</evidence>
<evidence type="ECO:0000256" key="2">
    <source>
        <dbReference type="ARBA" id="ARBA00022525"/>
    </source>
</evidence>
<dbReference type="InterPro" id="IPR050439">
    <property type="entry name" value="ADAMTS_ADAMTS-like"/>
</dbReference>
<dbReference type="GO" id="GO:0031012">
    <property type="term" value="C:extracellular matrix"/>
    <property type="evidence" value="ECO:0007669"/>
    <property type="project" value="TreeGrafter"/>
</dbReference>
<keyword evidence="6" id="KW-1185">Reference proteome</keyword>
<keyword evidence="3" id="KW-1015">Disulfide bond</keyword>
<feature type="region of interest" description="Disordered" evidence="4">
    <location>
        <begin position="44"/>
        <end position="83"/>
    </location>
</feature>
<organism evidence="5 6">
    <name type="scientific">Desmophyllum pertusum</name>
    <dbReference type="NCBI Taxonomy" id="174260"/>
    <lineage>
        <taxon>Eukaryota</taxon>
        <taxon>Metazoa</taxon>
        <taxon>Cnidaria</taxon>
        <taxon>Anthozoa</taxon>
        <taxon>Hexacorallia</taxon>
        <taxon>Scleractinia</taxon>
        <taxon>Caryophylliina</taxon>
        <taxon>Caryophylliidae</taxon>
        <taxon>Desmophyllum</taxon>
    </lineage>
</organism>
<dbReference type="Pfam" id="PF00090">
    <property type="entry name" value="TSP_1"/>
    <property type="match status" value="1"/>
</dbReference>
<keyword evidence="5" id="KW-0675">Receptor</keyword>
<proteinExistence type="predicted"/>
<dbReference type="PROSITE" id="PS50092">
    <property type="entry name" value="TSP1"/>
    <property type="match status" value="1"/>
</dbReference>
<evidence type="ECO:0000313" key="6">
    <source>
        <dbReference type="Proteomes" id="UP001163046"/>
    </source>
</evidence>
<keyword evidence="2" id="KW-0964">Secreted</keyword>
<dbReference type="SMART" id="SM00209">
    <property type="entry name" value="TSP1"/>
    <property type="match status" value="1"/>
</dbReference>
<dbReference type="EMBL" id="MU826355">
    <property type="protein sequence ID" value="KAJ7379902.1"/>
    <property type="molecule type" value="Genomic_DNA"/>
</dbReference>
<comment type="caution">
    <text evidence="5">The sequence shown here is derived from an EMBL/GenBank/DDBJ whole genome shotgun (WGS) entry which is preliminary data.</text>
</comment>
<reference evidence="5" key="1">
    <citation type="submission" date="2023-01" db="EMBL/GenBank/DDBJ databases">
        <title>Genome assembly of the deep-sea coral Lophelia pertusa.</title>
        <authorList>
            <person name="Herrera S."/>
            <person name="Cordes E."/>
        </authorList>
    </citation>
    <scope>NUCLEOTIDE SEQUENCE</scope>
    <source>
        <strain evidence="5">USNM1676648</strain>
        <tissue evidence="5">Polyp</tissue>
    </source>
</reference>
<dbReference type="Proteomes" id="UP001163046">
    <property type="component" value="Unassembled WGS sequence"/>
</dbReference>
<dbReference type="GO" id="GO:0005576">
    <property type="term" value="C:extracellular region"/>
    <property type="evidence" value="ECO:0007669"/>
    <property type="project" value="UniProtKB-SubCell"/>
</dbReference>
<dbReference type="Gene3D" id="2.20.100.10">
    <property type="entry name" value="Thrombospondin type-1 (TSP1) repeat"/>
    <property type="match status" value="1"/>
</dbReference>